<dbReference type="AlphaFoldDB" id="A0A0B2QY88"/>
<feature type="domain" description="Leucine-rich repeat-containing N-terminal plant-type" evidence="10">
    <location>
        <begin position="3"/>
        <end position="36"/>
    </location>
</feature>
<evidence type="ECO:0000256" key="1">
    <source>
        <dbReference type="ARBA" id="ARBA00004479"/>
    </source>
</evidence>
<protein>
    <recommendedName>
        <fullName evidence="10">Leucine-rich repeat-containing N-terminal plant-type domain-containing protein</fullName>
    </recommendedName>
</protein>
<evidence type="ECO:0000256" key="2">
    <source>
        <dbReference type="ARBA" id="ARBA00022614"/>
    </source>
</evidence>
<sequence>MNTLLHFKQGVIDPSSLLSSWFPELDWCQWIGVKCDNTTSRVTKLNLACHTNHSKVVALLEKDDKSKCLSGEFSLTLLAGT</sequence>
<dbReference type="Gene3D" id="3.80.10.10">
    <property type="entry name" value="Ribonuclease Inhibitor"/>
    <property type="match status" value="1"/>
</dbReference>
<keyword evidence="7" id="KW-0472">Membrane</keyword>
<proteinExistence type="predicted"/>
<dbReference type="PANTHER" id="PTHR48063">
    <property type="entry name" value="LRR RECEPTOR-LIKE KINASE"/>
    <property type="match status" value="1"/>
</dbReference>
<dbReference type="Proteomes" id="UP000053555">
    <property type="component" value="Unassembled WGS sequence"/>
</dbReference>
<accession>A0A0B2QY88</accession>
<name>A0A0B2QY88_GLYSO</name>
<dbReference type="InterPro" id="IPR032675">
    <property type="entry name" value="LRR_dom_sf"/>
</dbReference>
<keyword evidence="2" id="KW-0433">Leucine-rich repeat</keyword>
<keyword evidence="5" id="KW-0677">Repeat</keyword>
<keyword evidence="3" id="KW-0812">Transmembrane</keyword>
<keyword evidence="4" id="KW-0732">Signal</keyword>
<evidence type="ECO:0000259" key="10">
    <source>
        <dbReference type="Pfam" id="PF08263"/>
    </source>
</evidence>
<evidence type="ECO:0000256" key="6">
    <source>
        <dbReference type="ARBA" id="ARBA00022989"/>
    </source>
</evidence>
<dbReference type="GO" id="GO:0016020">
    <property type="term" value="C:membrane"/>
    <property type="evidence" value="ECO:0007669"/>
    <property type="project" value="UniProtKB-SubCell"/>
</dbReference>
<dbReference type="InterPro" id="IPR046956">
    <property type="entry name" value="RLP23-like"/>
</dbReference>
<evidence type="ECO:0000256" key="5">
    <source>
        <dbReference type="ARBA" id="ARBA00022737"/>
    </source>
</evidence>
<evidence type="ECO:0000256" key="4">
    <source>
        <dbReference type="ARBA" id="ARBA00022729"/>
    </source>
</evidence>
<keyword evidence="6" id="KW-1133">Transmembrane helix</keyword>
<comment type="subcellular location">
    <subcellularLocation>
        <location evidence="1">Membrane</location>
        <topology evidence="1">Single-pass type I membrane protein</topology>
    </subcellularLocation>
</comment>
<organism evidence="11">
    <name type="scientific">Glycine soja</name>
    <name type="common">Wild soybean</name>
    <dbReference type="NCBI Taxonomy" id="3848"/>
    <lineage>
        <taxon>Eukaryota</taxon>
        <taxon>Viridiplantae</taxon>
        <taxon>Streptophyta</taxon>
        <taxon>Embryophyta</taxon>
        <taxon>Tracheophyta</taxon>
        <taxon>Spermatophyta</taxon>
        <taxon>Magnoliopsida</taxon>
        <taxon>eudicotyledons</taxon>
        <taxon>Gunneridae</taxon>
        <taxon>Pentapetalae</taxon>
        <taxon>rosids</taxon>
        <taxon>fabids</taxon>
        <taxon>Fabales</taxon>
        <taxon>Fabaceae</taxon>
        <taxon>Papilionoideae</taxon>
        <taxon>50 kb inversion clade</taxon>
        <taxon>NPAAA clade</taxon>
        <taxon>indigoferoid/millettioid clade</taxon>
        <taxon>Phaseoleae</taxon>
        <taxon>Glycine</taxon>
        <taxon>Glycine subgen. Soja</taxon>
    </lineage>
</organism>
<evidence type="ECO:0000256" key="7">
    <source>
        <dbReference type="ARBA" id="ARBA00023136"/>
    </source>
</evidence>
<keyword evidence="8" id="KW-0675">Receptor</keyword>
<reference evidence="11" key="1">
    <citation type="submission" date="2014-07" db="EMBL/GenBank/DDBJ databases">
        <title>Identification of a novel salt tolerance gene in wild soybean by whole-genome sequencing.</title>
        <authorList>
            <person name="Lam H.-M."/>
            <person name="Qi X."/>
            <person name="Li M.-W."/>
            <person name="Liu X."/>
            <person name="Xie M."/>
            <person name="Ni M."/>
            <person name="Xu X."/>
        </authorList>
    </citation>
    <scope>NUCLEOTIDE SEQUENCE [LARGE SCALE GENOMIC DNA]</scope>
    <source>
        <tissue evidence="11">Root</tissue>
    </source>
</reference>
<dbReference type="EMBL" id="KN655259">
    <property type="protein sequence ID" value="KHN24617.1"/>
    <property type="molecule type" value="Genomic_DNA"/>
</dbReference>
<evidence type="ECO:0000256" key="9">
    <source>
        <dbReference type="ARBA" id="ARBA00023180"/>
    </source>
</evidence>
<evidence type="ECO:0000313" key="11">
    <source>
        <dbReference type="EMBL" id="KHN24617.1"/>
    </source>
</evidence>
<dbReference type="InterPro" id="IPR013210">
    <property type="entry name" value="LRR_N_plant-typ"/>
</dbReference>
<evidence type="ECO:0000256" key="3">
    <source>
        <dbReference type="ARBA" id="ARBA00022692"/>
    </source>
</evidence>
<gene>
    <name evidence="11" type="ORF">glysoja_032261</name>
</gene>
<dbReference type="PANTHER" id="PTHR48063:SF98">
    <property type="entry name" value="LRR RECEPTOR-LIKE SERINE_THREONINE-PROTEIN KINASE FLS2"/>
    <property type="match status" value="1"/>
</dbReference>
<dbReference type="Pfam" id="PF08263">
    <property type="entry name" value="LRRNT_2"/>
    <property type="match status" value="1"/>
</dbReference>
<evidence type="ECO:0000256" key="8">
    <source>
        <dbReference type="ARBA" id="ARBA00023170"/>
    </source>
</evidence>
<keyword evidence="9" id="KW-0325">Glycoprotein</keyword>